<comment type="subcellular location">
    <subcellularLocation>
        <location evidence="1">Cell membrane</location>
        <topology evidence="1">Multi-pass membrane protein</topology>
    </subcellularLocation>
</comment>
<dbReference type="OrthoDB" id="12044at2157"/>
<keyword evidence="11 14" id="KW-0482">Metalloprotease</keyword>
<dbReference type="GO" id="GO:0006508">
    <property type="term" value="P:proteolysis"/>
    <property type="evidence" value="ECO:0007669"/>
    <property type="project" value="UniProtKB-KW"/>
</dbReference>
<protein>
    <recommendedName>
        <fullName evidence="14">Zinc metalloprotease</fullName>
    </recommendedName>
</protein>
<evidence type="ECO:0000256" key="1">
    <source>
        <dbReference type="ARBA" id="ARBA00004651"/>
    </source>
</evidence>
<dbReference type="GO" id="GO:0046872">
    <property type="term" value="F:metal ion binding"/>
    <property type="evidence" value="ECO:0007669"/>
    <property type="project" value="UniProtKB-UniRule"/>
</dbReference>
<evidence type="ECO:0000256" key="8">
    <source>
        <dbReference type="ARBA" id="ARBA00022801"/>
    </source>
</evidence>
<evidence type="ECO:0000256" key="4">
    <source>
        <dbReference type="ARBA" id="ARBA00022670"/>
    </source>
</evidence>
<keyword evidence="9 14" id="KW-0862">Zinc</keyword>
<evidence type="ECO:0000256" key="11">
    <source>
        <dbReference type="ARBA" id="ARBA00023049"/>
    </source>
</evidence>
<evidence type="ECO:0000256" key="10">
    <source>
        <dbReference type="ARBA" id="ARBA00022989"/>
    </source>
</evidence>
<evidence type="ECO:0000256" key="7">
    <source>
        <dbReference type="ARBA" id="ARBA00022737"/>
    </source>
</evidence>
<dbReference type="PIRSF" id="PIRSF006404">
    <property type="entry name" value="UCP006404_Pept_M50_CBS"/>
    <property type="match status" value="1"/>
</dbReference>
<dbReference type="PATRIC" id="fig|647171.4.peg.58"/>
<feature type="binding site" evidence="16">
    <location>
        <position position="143"/>
    </location>
    <ligand>
        <name>Zn(2+)</name>
        <dbReference type="ChEBI" id="CHEBI:29105"/>
        <note>catalytic</note>
    </ligand>
</feature>
<name>H1KW88_9EURY</name>
<keyword evidence="10 14" id="KW-1133">Transmembrane helix</keyword>
<dbReference type="Pfam" id="PF02163">
    <property type="entry name" value="Peptidase_M50"/>
    <property type="match status" value="2"/>
</dbReference>
<comment type="caution">
    <text evidence="14">Lacks conserved residue(s) required for the propagation of feature annotation.</text>
</comment>
<dbReference type="InterPro" id="IPR000644">
    <property type="entry name" value="CBS_dom"/>
</dbReference>
<sequence length="334" mass="37483">MQSLRIFKIMGIPIELHITFILLLILVYFLWGLGGLILYTLLFTSVVLHELGHSYVAKKYGVEIAKIMLLPIGGVAMMDKIPREGEFKIAIAGPLISVTLGILLLIFSNYVDFNVSGYPLFKSVGYLNILLGVFNLLPAFPMDGGRILRAMLSKKISYIKATKIASTIGQYFAFIMLIFGLLNMNIILILITIFIYVGATQEYRAAIFDEVFKKIKAKDIMTTNIIHVHPEMSIDEFIDFMLKYRYLGYPVIENGNLVGVVTINDIAGVEKSKKIRDVMKNPVVVFSNADISEILNNMDDEDRVFVVENGKLKGLISKTDVLRALRILGLKKGF</sequence>
<keyword evidence="3" id="KW-1003">Cell membrane</keyword>
<comment type="cofactor">
    <cofactor evidence="14 16">
        <name>Zn(2+)</name>
        <dbReference type="ChEBI" id="CHEBI:29105"/>
    </cofactor>
    <text evidence="14 16">Binds 1 zinc ion per subunit.</text>
</comment>
<feature type="transmembrane region" description="Helical" evidence="14">
    <location>
        <begin position="171"/>
        <end position="197"/>
    </location>
</feature>
<keyword evidence="20" id="KW-1185">Reference proteome</keyword>
<evidence type="ECO:0000256" key="5">
    <source>
        <dbReference type="ARBA" id="ARBA00022692"/>
    </source>
</evidence>
<feature type="transmembrane region" description="Helical" evidence="14">
    <location>
        <begin position="123"/>
        <end position="142"/>
    </location>
</feature>
<keyword evidence="6 14" id="KW-0479">Metal-binding</keyword>
<dbReference type="RefSeq" id="WP_007043507.1">
    <property type="nucleotide sequence ID" value="NZ_AGJL01000001.1"/>
</dbReference>
<dbReference type="PANTHER" id="PTHR39188">
    <property type="entry name" value="MEMBRANE-ASSOCIATED ZINC METALLOPROTEASE M50B"/>
    <property type="match status" value="1"/>
</dbReference>
<evidence type="ECO:0000256" key="6">
    <source>
        <dbReference type="ARBA" id="ARBA00022723"/>
    </source>
</evidence>
<evidence type="ECO:0000256" key="3">
    <source>
        <dbReference type="ARBA" id="ARBA00022475"/>
    </source>
</evidence>
<evidence type="ECO:0000256" key="17">
    <source>
        <dbReference type="PROSITE-ProRule" id="PRU00703"/>
    </source>
</evidence>
<reference evidence="19 20" key="1">
    <citation type="submission" date="2011-09" db="EMBL/GenBank/DDBJ databases">
        <title>The draft genome of Methanotorris formicicus Mc-S-70.</title>
        <authorList>
            <consortium name="US DOE Joint Genome Institute (JGI-PGF)"/>
            <person name="Lucas S."/>
            <person name="Han J."/>
            <person name="Lapidus A."/>
            <person name="Cheng J.-F."/>
            <person name="Goodwin L."/>
            <person name="Pitluck S."/>
            <person name="Peters L."/>
            <person name="Land M.L."/>
            <person name="Hauser L."/>
            <person name="Sieprawska-Lupa M."/>
            <person name="Takai K."/>
            <person name="Miyazaki J."/>
            <person name="Whitman W."/>
            <person name="Woyke T.J."/>
        </authorList>
    </citation>
    <scope>NUCLEOTIDE SEQUENCE [LARGE SCALE GENOMIC DNA]</scope>
    <source>
        <strain evidence="19 20">Mc-S-70</strain>
    </source>
</reference>
<dbReference type="MEROPS" id="M50.006"/>
<dbReference type="CDD" id="cd06164">
    <property type="entry name" value="S2P-M50_SpoIVFB_CBS"/>
    <property type="match status" value="1"/>
</dbReference>
<feature type="active site" evidence="15">
    <location>
        <position position="50"/>
    </location>
</feature>
<evidence type="ECO:0000256" key="9">
    <source>
        <dbReference type="ARBA" id="ARBA00022833"/>
    </source>
</evidence>
<feature type="binding site" evidence="16">
    <location>
        <position position="49"/>
    </location>
    <ligand>
        <name>Zn(2+)</name>
        <dbReference type="ChEBI" id="CHEBI:29105"/>
        <note>catalytic</note>
    </ligand>
</feature>
<dbReference type="GO" id="GO:0005886">
    <property type="term" value="C:plasma membrane"/>
    <property type="evidence" value="ECO:0007669"/>
    <property type="project" value="UniProtKB-SubCell"/>
</dbReference>
<evidence type="ECO:0000256" key="12">
    <source>
        <dbReference type="ARBA" id="ARBA00023122"/>
    </source>
</evidence>
<keyword evidence="7" id="KW-0677">Repeat</keyword>
<dbReference type="InterPro" id="IPR046342">
    <property type="entry name" value="CBS_dom_sf"/>
</dbReference>
<gene>
    <name evidence="19" type="ORF">MetfoDRAFT_0061</name>
</gene>
<dbReference type="SUPFAM" id="SSF54631">
    <property type="entry name" value="CBS-domain pair"/>
    <property type="match status" value="1"/>
</dbReference>
<feature type="transmembrane region" description="Helical" evidence="14">
    <location>
        <begin position="20"/>
        <end position="48"/>
    </location>
</feature>
<dbReference type="SMART" id="SM00116">
    <property type="entry name" value="CBS"/>
    <property type="match status" value="2"/>
</dbReference>
<proteinExistence type="inferred from homology"/>
<dbReference type="EMBL" id="AGJL01000001">
    <property type="protein sequence ID" value="EHP89671.1"/>
    <property type="molecule type" value="Genomic_DNA"/>
</dbReference>
<dbReference type="PANTHER" id="PTHR39188:SF3">
    <property type="entry name" value="STAGE IV SPORULATION PROTEIN FB"/>
    <property type="match status" value="1"/>
</dbReference>
<dbReference type="InterPro" id="IPR016483">
    <property type="entry name" value="UCP006404_Pept_M50_CBS"/>
</dbReference>
<evidence type="ECO:0000313" key="20">
    <source>
        <dbReference type="Proteomes" id="UP000003706"/>
    </source>
</evidence>
<keyword evidence="4 14" id="KW-0645">Protease</keyword>
<evidence type="ECO:0000313" key="19">
    <source>
        <dbReference type="EMBL" id="EHP89671.1"/>
    </source>
</evidence>
<keyword evidence="13 14" id="KW-0472">Membrane</keyword>
<dbReference type="Proteomes" id="UP000003706">
    <property type="component" value="Unassembled WGS sequence"/>
</dbReference>
<evidence type="ECO:0000259" key="18">
    <source>
        <dbReference type="PROSITE" id="PS51371"/>
    </source>
</evidence>
<dbReference type="PROSITE" id="PS51371">
    <property type="entry name" value="CBS"/>
    <property type="match status" value="1"/>
</dbReference>
<dbReference type="Gene3D" id="3.10.580.10">
    <property type="entry name" value="CBS-domain"/>
    <property type="match status" value="2"/>
</dbReference>
<comment type="similarity">
    <text evidence="2 14">Belongs to the peptidase M50B family.</text>
</comment>
<keyword evidence="12 17" id="KW-0129">CBS domain</keyword>
<dbReference type="AlphaFoldDB" id="H1KW88"/>
<evidence type="ECO:0000256" key="13">
    <source>
        <dbReference type="ARBA" id="ARBA00023136"/>
    </source>
</evidence>
<keyword evidence="5 14" id="KW-0812">Transmembrane</keyword>
<feature type="binding site" evidence="16">
    <location>
        <position position="53"/>
    </location>
    <ligand>
        <name>Zn(2+)</name>
        <dbReference type="ChEBI" id="CHEBI:29105"/>
        <note>catalytic</note>
    </ligand>
</feature>
<comment type="caution">
    <text evidence="19">The sequence shown here is derived from an EMBL/GenBank/DDBJ whole genome shotgun (WGS) entry which is preliminary data.</text>
</comment>
<evidence type="ECO:0000256" key="14">
    <source>
        <dbReference type="PIRNR" id="PIRNR006404"/>
    </source>
</evidence>
<dbReference type="Pfam" id="PF00571">
    <property type="entry name" value="CBS"/>
    <property type="match status" value="2"/>
</dbReference>
<dbReference type="GO" id="GO:0008237">
    <property type="term" value="F:metallopeptidase activity"/>
    <property type="evidence" value="ECO:0007669"/>
    <property type="project" value="UniProtKB-UniRule"/>
</dbReference>
<dbReference type="InterPro" id="IPR008915">
    <property type="entry name" value="Peptidase_M50"/>
</dbReference>
<evidence type="ECO:0000256" key="15">
    <source>
        <dbReference type="PIRSR" id="PIRSR006404-1"/>
    </source>
</evidence>
<feature type="domain" description="CBS" evidence="18">
    <location>
        <begin position="221"/>
        <end position="278"/>
    </location>
</feature>
<organism evidence="19 20">
    <name type="scientific">Methanotorris formicicus Mc-S-70</name>
    <dbReference type="NCBI Taxonomy" id="647171"/>
    <lineage>
        <taxon>Archaea</taxon>
        <taxon>Methanobacteriati</taxon>
        <taxon>Methanobacteriota</taxon>
        <taxon>Methanomada group</taxon>
        <taxon>Methanococci</taxon>
        <taxon>Methanococcales</taxon>
        <taxon>Methanocaldococcaceae</taxon>
        <taxon>Methanotorris</taxon>
    </lineage>
</organism>
<accession>H1KW88</accession>
<keyword evidence="8 14" id="KW-0378">Hydrolase</keyword>
<feature type="transmembrane region" description="Helical" evidence="14">
    <location>
        <begin position="89"/>
        <end position="111"/>
    </location>
</feature>
<evidence type="ECO:0000256" key="2">
    <source>
        <dbReference type="ARBA" id="ARBA00007931"/>
    </source>
</evidence>
<evidence type="ECO:0000256" key="16">
    <source>
        <dbReference type="PIRSR" id="PIRSR006404-2"/>
    </source>
</evidence>
<dbReference type="STRING" id="647171.MetfoDRAFT_0061"/>